<dbReference type="PANTHER" id="PTHR43649:SF33">
    <property type="entry name" value="POLYGALACTURONAN_RHAMNOGALACTURONAN-BINDING PROTEIN YTCQ"/>
    <property type="match status" value="1"/>
</dbReference>
<evidence type="ECO:0000256" key="6">
    <source>
        <dbReference type="SAM" id="SignalP"/>
    </source>
</evidence>
<dbReference type="PANTHER" id="PTHR43649">
    <property type="entry name" value="ARABINOSE-BINDING PROTEIN-RELATED"/>
    <property type="match status" value="1"/>
</dbReference>
<dbReference type="InterPro" id="IPR050490">
    <property type="entry name" value="Bact_solute-bd_prot1"/>
</dbReference>
<evidence type="ECO:0000313" key="8">
    <source>
        <dbReference type="Proteomes" id="UP000598426"/>
    </source>
</evidence>
<dbReference type="SUPFAM" id="SSF53850">
    <property type="entry name" value="Periplasmic binding protein-like II"/>
    <property type="match status" value="1"/>
</dbReference>
<evidence type="ECO:0000256" key="1">
    <source>
        <dbReference type="ARBA" id="ARBA00022475"/>
    </source>
</evidence>
<protein>
    <submittedName>
        <fullName evidence="7">Extracellular solute-binding protein</fullName>
    </submittedName>
</protein>
<evidence type="ECO:0000256" key="2">
    <source>
        <dbReference type="ARBA" id="ARBA00022729"/>
    </source>
</evidence>
<keyword evidence="5" id="KW-0449">Lipoprotein</keyword>
<proteinExistence type="predicted"/>
<reference evidence="7 8" key="1">
    <citation type="submission" date="2020-09" db="EMBL/GenBank/DDBJ databases">
        <title>Isolation and identification of active actinomycetes.</title>
        <authorList>
            <person name="Li X."/>
        </authorList>
    </citation>
    <scope>NUCLEOTIDE SEQUENCE [LARGE SCALE GENOMIC DNA]</scope>
    <source>
        <strain evidence="7 8">NEAU-LLC</strain>
    </source>
</reference>
<feature type="chain" id="PRO_5046149132" evidence="6">
    <location>
        <begin position="22"/>
        <end position="431"/>
    </location>
</feature>
<dbReference type="Gene3D" id="3.40.190.10">
    <property type="entry name" value="Periplasmic binding protein-like II"/>
    <property type="match status" value="2"/>
</dbReference>
<evidence type="ECO:0000313" key="7">
    <source>
        <dbReference type="EMBL" id="MBD3943581.1"/>
    </source>
</evidence>
<keyword evidence="4" id="KW-0564">Palmitate</keyword>
<dbReference type="EMBL" id="JACXZS010000014">
    <property type="protein sequence ID" value="MBD3943581.1"/>
    <property type="molecule type" value="Genomic_DNA"/>
</dbReference>
<sequence length="431" mass="44935">MTQHRSSAARRGAVIAVPVVAALLLAGCSGSSDDSGDDSGKVEFSFTFATSNNLESPYETLAKEYMDENPDVTITTNPTPNDKYGETIRTQLQAGNASDVIQTTPGSGDARGLIPLAEAGFLEPLGDTAKNLVPAGSESIFEIDGKVYGQPLDFTIGAIVASIGTLNQNGIDEFPSTETDFFDVCTQLAAGGKSLIALAGAAGPNAGLTAQAISATRVYAEEPDWNEQRADGKTTFAESQGWKDTLQTIIDLNDGGCFQPGAEGGGFDAITNGLAQGTSVGGFIPSGSAIEIAKAAPAEANFKVEPFPPAVGGKPGILASSNYTLSINAASKQKDAANDFLDWMASDQAQQRYHELSGELPISAYKDMDLSDTIYSPVVDLLADDAYAPLPANIWPNPSVYEALQVGVQGLLTGQNTIDQVLSDMDAAWGE</sequence>
<evidence type="ECO:0000256" key="4">
    <source>
        <dbReference type="ARBA" id="ARBA00023139"/>
    </source>
</evidence>
<feature type="signal peptide" evidence="6">
    <location>
        <begin position="1"/>
        <end position="21"/>
    </location>
</feature>
<comment type="caution">
    <text evidence="7">The sequence shown here is derived from an EMBL/GenBank/DDBJ whole genome shotgun (WGS) entry which is preliminary data.</text>
</comment>
<evidence type="ECO:0000256" key="3">
    <source>
        <dbReference type="ARBA" id="ARBA00023136"/>
    </source>
</evidence>
<gene>
    <name evidence="7" type="ORF">IF188_17965</name>
</gene>
<dbReference type="PROSITE" id="PS51257">
    <property type="entry name" value="PROKAR_LIPOPROTEIN"/>
    <property type="match status" value="1"/>
</dbReference>
<dbReference type="Pfam" id="PF01547">
    <property type="entry name" value="SBP_bac_1"/>
    <property type="match status" value="1"/>
</dbReference>
<dbReference type="InterPro" id="IPR006059">
    <property type="entry name" value="SBP"/>
</dbReference>
<keyword evidence="1" id="KW-1003">Cell membrane</keyword>
<keyword evidence="2 6" id="KW-0732">Signal</keyword>
<dbReference type="Proteomes" id="UP000598426">
    <property type="component" value="Unassembled WGS sequence"/>
</dbReference>
<name>A0ABR8NVE6_9MICO</name>
<dbReference type="RefSeq" id="WP_191173184.1">
    <property type="nucleotide sequence ID" value="NZ_JACXZS010000014.1"/>
</dbReference>
<organism evidence="7 8">
    <name type="scientific">Microbacterium helvum</name>
    <dbReference type="NCBI Taxonomy" id="2773713"/>
    <lineage>
        <taxon>Bacteria</taxon>
        <taxon>Bacillati</taxon>
        <taxon>Actinomycetota</taxon>
        <taxon>Actinomycetes</taxon>
        <taxon>Micrococcales</taxon>
        <taxon>Microbacteriaceae</taxon>
        <taxon>Microbacterium</taxon>
    </lineage>
</organism>
<evidence type="ECO:0000256" key="5">
    <source>
        <dbReference type="ARBA" id="ARBA00023288"/>
    </source>
</evidence>
<keyword evidence="3" id="KW-0472">Membrane</keyword>
<keyword evidence="8" id="KW-1185">Reference proteome</keyword>
<accession>A0ABR8NVE6</accession>